<proteinExistence type="predicted"/>
<dbReference type="Proteomes" id="UP000481033">
    <property type="component" value="Unassembled WGS sequence"/>
</dbReference>
<organism evidence="2 3">
    <name type="scientific">Adonisia turfae CCMR0081</name>
    <dbReference type="NCBI Taxonomy" id="2292702"/>
    <lineage>
        <taxon>Bacteria</taxon>
        <taxon>Bacillati</taxon>
        <taxon>Cyanobacteriota</taxon>
        <taxon>Adonisia</taxon>
        <taxon>Adonisia turfae</taxon>
    </lineage>
</organism>
<accession>A0A6M0RXU4</accession>
<dbReference type="Gene3D" id="3.40.250.10">
    <property type="entry name" value="Rhodanese-like domain"/>
    <property type="match status" value="1"/>
</dbReference>
<feature type="domain" description="Rhodanese" evidence="1">
    <location>
        <begin position="59"/>
        <end position="109"/>
    </location>
</feature>
<evidence type="ECO:0000313" key="3">
    <source>
        <dbReference type="Proteomes" id="UP000481033"/>
    </source>
</evidence>
<dbReference type="SMART" id="SM00450">
    <property type="entry name" value="RHOD"/>
    <property type="match status" value="1"/>
</dbReference>
<name>A0A6M0RXU4_9CYAN</name>
<dbReference type="Pfam" id="PF00581">
    <property type="entry name" value="Rhodanese"/>
    <property type="match status" value="1"/>
</dbReference>
<dbReference type="PANTHER" id="PTHR43031:SF1">
    <property type="entry name" value="PYRIDINE NUCLEOTIDE-DISULPHIDE OXIDOREDUCTASE"/>
    <property type="match status" value="1"/>
</dbReference>
<dbReference type="InterPro" id="IPR001763">
    <property type="entry name" value="Rhodanese-like_dom"/>
</dbReference>
<evidence type="ECO:0000313" key="2">
    <source>
        <dbReference type="EMBL" id="NEZ61004.1"/>
    </source>
</evidence>
<dbReference type="EMBL" id="QXHD01000004">
    <property type="protein sequence ID" value="NEZ61004.1"/>
    <property type="molecule type" value="Genomic_DNA"/>
</dbReference>
<gene>
    <name evidence="2" type="ORF">DXZ20_36295</name>
</gene>
<dbReference type="InterPro" id="IPR050229">
    <property type="entry name" value="GlpE_sulfurtransferase"/>
</dbReference>
<reference evidence="2 3" key="1">
    <citation type="journal article" date="2020" name="Microb. Ecol.">
        <title>Ecogenomics of the Marine Benthic Filamentous Cyanobacterium Adonisia.</title>
        <authorList>
            <person name="Walter J.M."/>
            <person name="Coutinho F.H."/>
            <person name="Leomil L."/>
            <person name="Hargreaves P.I."/>
            <person name="Campeao M.E."/>
            <person name="Vieira V.V."/>
            <person name="Silva B.S."/>
            <person name="Fistarol G.O."/>
            <person name="Salomon P.S."/>
            <person name="Sawabe T."/>
            <person name="Mino S."/>
            <person name="Hosokawa M."/>
            <person name="Miyashita H."/>
            <person name="Maruyama F."/>
            <person name="van Verk M.C."/>
            <person name="Dutilh B.E."/>
            <person name="Thompson C.C."/>
            <person name="Thompson F.L."/>
        </authorList>
    </citation>
    <scope>NUCLEOTIDE SEQUENCE [LARGE SCALE GENOMIC DNA]</scope>
    <source>
        <strain evidence="2 3">CCMR0081</strain>
    </source>
</reference>
<dbReference type="SUPFAM" id="SSF52821">
    <property type="entry name" value="Rhodanese/Cell cycle control phosphatase"/>
    <property type="match status" value="1"/>
</dbReference>
<dbReference type="AlphaFoldDB" id="A0A6M0RXU4"/>
<keyword evidence="3" id="KW-1185">Reference proteome</keyword>
<sequence length="114" mass="12908">MTARFRKKKRIKPILQLAPGEAKRELEKQLVIDVQNPKFATHMIPDAKRLNLDISIRDIPKDQPILITCLNGQRSSMAARQLINRGYLNICVLKGGLAAWQSAGHTLWRTKAPI</sequence>
<dbReference type="InterPro" id="IPR036873">
    <property type="entry name" value="Rhodanese-like_dom_sf"/>
</dbReference>
<protein>
    <submittedName>
        <fullName evidence="2">Rhodanese-like domain-containing protein</fullName>
    </submittedName>
</protein>
<dbReference type="CDD" id="cd00158">
    <property type="entry name" value="RHOD"/>
    <property type="match status" value="1"/>
</dbReference>
<dbReference type="PANTHER" id="PTHR43031">
    <property type="entry name" value="FAD-DEPENDENT OXIDOREDUCTASE"/>
    <property type="match status" value="1"/>
</dbReference>
<dbReference type="PROSITE" id="PS50206">
    <property type="entry name" value="RHODANESE_3"/>
    <property type="match status" value="1"/>
</dbReference>
<dbReference type="RefSeq" id="WP_163659809.1">
    <property type="nucleotide sequence ID" value="NZ_QXHD01000004.1"/>
</dbReference>
<comment type="caution">
    <text evidence="2">The sequence shown here is derived from an EMBL/GenBank/DDBJ whole genome shotgun (WGS) entry which is preliminary data.</text>
</comment>
<evidence type="ECO:0000259" key="1">
    <source>
        <dbReference type="PROSITE" id="PS50206"/>
    </source>
</evidence>